<evidence type="ECO:0000313" key="4">
    <source>
        <dbReference type="Proteomes" id="UP001165122"/>
    </source>
</evidence>
<feature type="transmembrane region" description="Helical" evidence="1">
    <location>
        <begin position="402"/>
        <end position="425"/>
    </location>
</feature>
<dbReference type="InterPro" id="IPR011037">
    <property type="entry name" value="Pyrv_Knase-like_insert_dom_sf"/>
</dbReference>
<sequence>MIFPKVLALQRFAVKGLSDDSLQRVTLDVGSAFPADRAFALLDRATGKTFDPTKPAFNHKSNFACAFTECEKLSQVSTSFDEASNTLMANTTEFDLRNADERNQCAAYFGDLTGRDLELVTSSDGSFQFGNTQSGINYDGDSRTIHVVNAATVREFNRKTSRSIRPERFRPNIIIDGFEPFEEFKWVDDETPVTFGTCTLLPIKRTVRCAGINVDPESSDVFDVATELNDAFPEHGPYFGVYCKVVESGEISVGDKIECVNDKPAKVSPWLRTSIDFENDNVTVMLVDFLVLLSITFYVKIISITSSLDFLGWDAAPQLHSLPSTLANAAALTLAWTLANLRDNGWASNLEDTRLGRMGSIGRKGGGYATSIALATANLWVIATLFVAVFQHLGLDLDETGLALTVALLLPSMVVERLLLFYFGVR</sequence>
<proteinExistence type="predicted"/>
<dbReference type="EMBL" id="BRXW01000554">
    <property type="protein sequence ID" value="GMH65675.1"/>
    <property type="molecule type" value="Genomic_DNA"/>
</dbReference>
<evidence type="ECO:0000313" key="3">
    <source>
        <dbReference type="EMBL" id="GMH65675.1"/>
    </source>
</evidence>
<dbReference type="OrthoDB" id="17255at2759"/>
<dbReference type="Proteomes" id="UP001165122">
    <property type="component" value="Unassembled WGS sequence"/>
</dbReference>
<dbReference type="SUPFAM" id="SSF50800">
    <property type="entry name" value="PK beta-barrel domain-like"/>
    <property type="match status" value="1"/>
</dbReference>
<organism evidence="3 4">
    <name type="scientific">Triparma laevis f. longispina</name>
    <dbReference type="NCBI Taxonomy" id="1714387"/>
    <lineage>
        <taxon>Eukaryota</taxon>
        <taxon>Sar</taxon>
        <taxon>Stramenopiles</taxon>
        <taxon>Ochrophyta</taxon>
        <taxon>Bolidophyceae</taxon>
        <taxon>Parmales</taxon>
        <taxon>Triparmaceae</taxon>
        <taxon>Triparma</taxon>
    </lineage>
</organism>
<evidence type="ECO:0000256" key="1">
    <source>
        <dbReference type="SAM" id="Phobius"/>
    </source>
</evidence>
<dbReference type="AlphaFoldDB" id="A0A9W7E597"/>
<dbReference type="GO" id="GO:0030170">
    <property type="term" value="F:pyridoxal phosphate binding"/>
    <property type="evidence" value="ECO:0007669"/>
    <property type="project" value="InterPro"/>
</dbReference>
<accession>A0A9W7E597</accession>
<name>A0A9W7E597_9STRA</name>
<comment type="caution">
    <text evidence="3">The sequence shown here is derived from an EMBL/GenBank/DDBJ whole genome shotgun (WGS) entry which is preliminary data.</text>
</comment>
<dbReference type="Gene3D" id="2.40.33.20">
    <property type="entry name" value="PK beta-barrel domain-like"/>
    <property type="match status" value="1"/>
</dbReference>
<dbReference type="InterPro" id="IPR005302">
    <property type="entry name" value="MoCF_Sase_C"/>
</dbReference>
<feature type="domain" description="MOSC" evidence="2">
    <location>
        <begin position="110"/>
        <end position="260"/>
    </location>
</feature>
<dbReference type="GO" id="GO:0003824">
    <property type="term" value="F:catalytic activity"/>
    <property type="evidence" value="ECO:0007669"/>
    <property type="project" value="InterPro"/>
</dbReference>
<gene>
    <name evidence="3" type="ORF">TrLO_g14479</name>
</gene>
<keyword evidence="1" id="KW-1133">Transmembrane helix</keyword>
<reference evidence="4" key="1">
    <citation type="journal article" date="2023" name="Commun. Biol.">
        <title>Genome analysis of Parmales, the sister group of diatoms, reveals the evolutionary specialization of diatoms from phago-mixotrophs to photoautotrophs.</title>
        <authorList>
            <person name="Ban H."/>
            <person name="Sato S."/>
            <person name="Yoshikawa S."/>
            <person name="Yamada K."/>
            <person name="Nakamura Y."/>
            <person name="Ichinomiya M."/>
            <person name="Sato N."/>
            <person name="Blanc-Mathieu R."/>
            <person name="Endo H."/>
            <person name="Kuwata A."/>
            <person name="Ogata H."/>
        </authorList>
    </citation>
    <scope>NUCLEOTIDE SEQUENCE [LARGE SCALE GENOMIC DNA]</scope>
    <source>
        <strain evidence="4">NIES 3700</strain>
    </source>
</reference>
<dbReference type="PROSITE" id="PS51340">
    <property type="entry name" value="MOSC"/>
    <property type="match status" value="1"/>
</dbReference>
<protein>
    <recommendedName>
        <fullName evidence="2">MOSC domain-containing protein</fullName>
    </recommendedName>
</protein>
<feature type="transmembrane region" description="Helical" evidence="1">
    <location>
        <begin position="367"/>
        <end position="390"/>
    </location>
</feature>
<keyword evidence="1" id="KW-0812">Transmembrane</keyword>
<keyword evidence="1" id="KW-0472">Membrane</keyword>
<keyword evidence="4" id="KW-1185">Reference proteome</keyword>
<dbReference type="GO" id="GO:0030151">
    <property type="term" value="F:molybdenum ion binding"/>
    <property type="evidence" value="ECO:0007669"/>
    <property type="project" value="InterPro"/>
</dbReference>
<evidence type="ECO:0000259" key="2">
    <source>
        <dbReference type="PROSITE" id="PS51340"/>
    </source>
</evidence>
<dbReference type="Pfam" id="PF03473">
    <property type="entry name" value="MOSC"/>
    <property type="match status" value="1"/>
</dbReference>
<feature type="transmembrane region" description="Helical" evidence="1">
    <location>
        <begin position="282"/>
        <end position="299"/>
    </location>
</feature>